<keyword evidence="8" id="KW-0406">Ion transport</keyword>
<dbReference type="Proteomes" id="UP000284763">
    <property type="component" value="Unassembled WGS sequence"/>
</dbReference>
<gene>
    <name evidence="8 9" type="primary">corA</name>
    <name evidence="9" type="ORF">D5R95_04640</name>
</gene>
<dbReference type="InterPro" id="IPR045863">
    <property type="entry name" value="CorA_TM1_TM2"/>
</dbReference>
<dbReference type="NCBIfam" id="TIGR00383">
    <property type="entry name" value="corA"/>
    <property type="match status" value="1"/>
</dbReference>
<accession>A0A3R7VTJ7</accession>
<dbReference type="SUPFAM" id="SSF144083">
    <property type="entry name" value="Magnesium transport protein CorA, transmembrane region"/>
    <property type="match status" value="1"/>
</dbReference>
<dbReference type="AlphaFoldDB" id="A0A3R7VTJ7"/>
<comment type="similarity">
    <text evidence="2 8">Belongs to the CorA metal ion transporter (MIT) (TC 1.A.35) family.</text>
</comment>
<comment type="subcellular location">
    <subcellularLocation>
        <location evidence="1">Cell membrane</location>
        <topology evidence="1">Multi-pass membrane protein</topology>
    </subcellularLocation>
    <subcellularLocation>
        <location evidence="8">Membrane</location>
        <topology evidence="8">Multi-pass membrane protein</topology>
    </subcellularLocation>
</comment>
<proteinExistence type="inferred from homology"/>
<sequence length="348" mass="40606">MNRTSQKLGCPPGSLIHVGNKISEDVQISYIHYNKDYIIEKSAADIEECLEHIKENTITWINVSGIHNTKIIEKIGHELGINSLTLEDILHTRQRPKIEEYDNYIYIVLKKIYLVNEEINYEQLSLILGQNYVISFQESETGTLNPIKKRLHNNKSKIRVSTTDYLTYSLIDTVIDNYFIFLELIEDRIDNIEDELISNPTHNVLKEIHDLKREMTLLLKSVWPLRDVISTMLRTESMLIHDSTKIYFHDLYDHTIQVIDTIQTFKEIVASMLDVYLSSISNKMNEIMKVLTIIATIFIPLTFIAGIYGMNFEYMPELGWKYGYPLVLSIMLLTILGMLSYFKIKKWI</sequence>
<comment type="function">
    <text evidence="8">Mediates influx of magnesium ions.</text>
</comment>
<dbReference type="PANTHER" id="PTHR46494:SF1">
    <property type="entry name" value="CORA FAMILY METAL ION TRANSPORTER (EUROFUNG)"/>
    <property type="match status" value="1"/>
</dbReference>
<keyword evidence="4 8" id="KW-1003">Cell membrane</keyword>
<dbReference type="FunFam" id="1.20.58.340:FF:000012">
    <property type="entry name" value="Magnesium transport protein CorA"/>
    <property type="match status" value="1"/>
</dbReference>
<reference evidence="9 10" key="1">
    <citation type="submission" date="2018-08" db="EMBL/GenBank/DDBJ databases">
        <title>The metabolism and importance of syntrophic acetate oxidation coupled to methane or sulfide production in haloalkaline environments.</title>
        <authorList>
            <person name="Timmers P.H.A."/>
            <person name="Vavourakis C.D."/>
            <person name="Sorokin D.Y."/>
            <person name="Sinninghe Damste J.S."/>
            <person name="Muyzer G."/>
            <person name="Stams A.J.M."/>
            <person name="Plugge C.M."/>
        </authorList>
    </citation>
    <scope>NUCLEOTIDE SEQUENCE [LARGE SCALE GENOMIC DNA]</scope>
    <source>
        <strain evidence="9">MSAO_Arc3</strain>
    </source>
</reference>
<feature type="transmembrane region" description="Helical" evidence="8">
    <location>
        <begin position="290"/>
        <end position="310"/>
    </location>
</feature>
<dbReference type="GO" id="GO:0005886">
    <property type="term" value="C:plasma membrane"/>
    <property type="evidence" value="ECO:0007669"/>
    <property type="project" value="UniProtKB-SubCell"/>
</dbReference>
<dbReference type="GO" id="GO:0015087">
    <property type="term" value="F:cobalt ion transmembrane transporter activity"/>
    <property type="evidence" value="ECO:0007669"/>
    <property type="project" value="UniProtKB-UniRule"/>
</dbReference>
<feature type="transmembrane region" description="Helical" evidence="8">
    <location>
        <begin position="322"/>
        <end position="342"/>
    </location>
</feature>
<dbReference type="GO" id="GO:0015095">
    <property type="term" value="F:magnesium ion transmembrane transporter activity"/>
    <property type="evidence" value="ECO:0007669"/>
    <property type="project" value="UniProtKB-UniRule"/>
</dbReference>
<evidence type="ECO:0000256" key="4">
    <source>
        <dbReference type="ARBA" id="ARBA00022475"/>
    </source>
</evidence>
<evidence type="ECO:0000256" key="2">
    <source>
        <dbReference type="ARBA" id="ARBA00009765"/>
    </source>
</evidence>
<dbReference type="Gene3D" id="3.30.460.20">
    <property type="entry name" value="CorA soluble domain-like"/>
    <property type="match status" value="1"/>
</dbReference>
<evidence type="ECO:0000313" key="9">
    <source>
        <dbReference type="EMBL" id="RQD85454.1"/>
    </source>
</evidence>
<keyword evidence="3 8" id="KW-0813">Transport</keyword>
<dbReference type="InterPro" id="IPR002523">
    <property type="entry name" value="MgTranspt_CorA/ZnTranspt_ZntB"/>
</dbReference>
<evidence type="ECO:0000256" key="7">
    <source>
        <dbReference type="ARBA" id="ARBA00023136"/>
    </source>
</evidence>
<evidence type="ECO:0000256" key="6">
    <source>
        <dbReference type="ARBA" id="ARBA00022989"/>
    </source>
</evidence>
<keyword evidence="5 8" id="KW-0812">Transmembrane</keyword>
<dbReference type="Gene3D" id="1.20.58.340">
    <property type="entry name" value="Magnesium transport protein CorA, transmembrane region"/>
    <property type="match status" value="2"/>
</dbReference>
<dbReference type="CDD" id="cd12828">
    <property type="entry name" value="TmCorA-like_1"/>
    <property type="match status" value="1"/>
</dbReference>
<evidence type="ECO:0000256" key="1">
    <source>
        <dbReference type="ARBA" id="ARBA00004651"/>
    </source>
</evidence>
<dbReference type="Pfam" id="PF01544">
    <property type="entry name" value="CorA"/>
    <property type="match status" value="1"/>
</dbReference>
<comment type="caution">
    <text evidence="9">The sequence shown here is derived from an EMBL/GenBank/DDBJ whole genome shotgun (WGS) entry which is preliminary data.</text>
</comment>
<dbReference type="GO" id="GO:0050897">
    <property type="term" value="F:cobalt ion binding"/>
    <property type="evidence" value="ECO:0007669"/>
    <property type="project" value="TreeGrafter"/>
</dbReference>
<keyword evidence="8" id="KW-0460">Magnesium</keyword>
<organism evidence="9 10">
    <name type="scientific">Methanosalsum natronophilum</name>
    <dbReference type="NCBI Taxonomy" id="768733"/>
    <lineage>
        <taxon>Archaea</taxon>
        <taxon>Methanobacteriati</taxon>
        <taxon>Methanobacteriota</taxon>
        <taxon>Stenosarchaea group</taxon>
        <taxon>Methanomicrobia</taxon>
        <taxon>Methanosarcinales</taxon>
        <taxon>Methanosarcinaceae</taxon>
        <taxon>Methanosalsum</taxon>
    </lineage>
</organism>
<dbReference type="GO" id="GO:0000287">
    <property type="term" value="F:magnesium ion binding"/>
    <property type="evidence" value="ECO:0007669"/>
    <property type="project" value="TreeGrafter"/>
</dbReference>
<evidence type="ECO:0000256" key="8">
    <source>
        <dbReference type="RuleBase" id="RU362010"/>
    </source>
</evidence>
<evidence type="ECO:0000256" key="5">
    <source>
        <dbReference type="ARBA" id="ARBA00022692"/>
    </source>
</evidence>
<dbReference type="InterPro" id="IPR045861">
    <property type="entry name" value="CorA_cytoplasmic_dom"/>
</dbReference>
<protein>
    <recommendedName>
        <fullName evidence="8">Magnesium transport protein CorA</fullName>
    </recommendedName>
</protein>
<dbReference type="PANTHER" id="PTHR46494">
    <property type="entry name" value="CORA FAMILY METAL ION TRANSPORTER (EUROFUNG)"/>
    <property type="match status" value="1"/>
</dbReference>
<evidence type="ECO:0000256" key="3">
    <source>
        <dbReference type="ARBA" id="ARBA00022448"/>
    </source>
</evidence>
<evidence type="ECO:0000313" key="10">
    <source>
        <dbReference type="Proteomes" id="UP000284763"/>
    </source>
</evidence>
<keyword evidence="6 8" id="KW-1133">Transmembrane helix</keyword>
<dbReference type="EMBL" id="QZAB01000299">
    <property type="protein sequence ID" value="RQD85454.1"/>
    <property type="molecule type" value="Genomic_DNA"/>
</dbReference>
<name>A0A3R7VTJ7_9EURY</name>
<keyword evidence="7 8" id="KW-0472">Membrane</keyword>
<dbReference type="SUPFAM" id="SSF143865">
    <property type="entry name" value="CorA soluble domain-like"/>
    <property type="match status" value="1"/>
</dbReference>
<dbReference type="InterPro" id="IPR004488">
    <property type="entry name" value="Mg/Co-transport_prot_CorA"/>
</dbReference>